<accession>A0ABN0BGR3</accession>
<reference evidence="1 2" key="1">
    <citation type="submission" date="2008-12" db="EMBL/GenBank/DDBJ databases">
        <title>Annotation of Bacteroides fragilis strain 3_1_12.</title>
        <authorList>
            <consortium name="The Broad Institute Genome Sequencing Platform"/>
            <person name="Ward D."/>
            <person name="Young S.K."/>
            <person name="Kodira C.D."/>
            <person name="Zeng Q."/>
            <person name="Koehrsen M."/>
            <person name="Alvarado L."/>
            <person name="Berlin A."/>
            <person name="Borenstein D."/>
            <person name="Chen Z."/>
            <person name="Engels R."/>
            <person name="Freedman E."/>
            <person name="Gellesch M."/>
            <person name="Goldberg J."/>
            <person name="Griggs A."/>
            <person name="Gujja S."/>
            <person name="Heiman D."/>
            <person name="Hepburn T."/>
            <person name="Howarth C."/>
            <person name="Jen D."/>
            <person name="Larson L."/>
            <person name="Lewis B."/>
            <person name="Mehta T."/>
            <person name="Park D."/>
            <person name="Pearson M."/>
            <person name="Roberts A."/>
            <person name="Saif S."/>
            <person name="Shea T."/>
            <person name="Shenoy N."/>
            <person name="Sisk P."/>
            <person name="Stolte C."/>
            <person name="Sykes S."/>
            <person name="Walk T."/>
            <person name="White J."/>
            <person name="Yandava C."/>
            <person name="Allen-Vercoe E."/>
            <person name="Strauss J."/>
            <person name="Ambrose C."/>
            <person name="Lander E."/>
            <person name="Nusbaum C."/>
            <person name="Galagan J."/>
            <person name="Birren B."/>
        </authorList>
    </citation>
    <scope>NUCLEOTIDE SEQUENCE [LARGE SCALE GENOMIC DNA]</scope>
    <source>
        <strain evidence="1 2">3_1_12</strain>
    </source>
</reference>
<keyword evidence="2" id="KW-1185">Reference proteome</keyword>
<evidence type="ECO:0000313" key="2">
    <source>
        <dbReference type="Proteomes" id="UP000005101"/>
    </source>
</evidence>
<evidence type="ECO:0000313" key="1">
    <source>
        <dbReference type="EMBL" id="EFR52134.1"/>
    </source>
</evidence>
<dbReference type="Proteomes" id="UP000005101">
    <property type="component" value="Unassembled WGS sequence"/>
</dbReference>
<sequence>MHYIELKGSKIFSLTSHKTSSFRCVSLMCEGHKLIIKQRTFKNILIYNIIYYNNKFTNYYL</sequence>
<gene>
    <name evidence="1" type="ORF">BFAG_00827</name>
</gene>
<organism evidence="1 2">
    <name type="scientific">Bacteroides fragilis 3_1_12</name>
    <dbReference type="NCBI Taxonomy" id="457424"/>
    <lineage>
        <taxon>Bacteria</taxon>
        <taxon>Pseudomonadati</taxon>
        <taxon>Bacteroidota</taxon>
        <taxon>Bacteroidia</taxon>
        <taxon>Bacteroidales</taxon>
        <taxon>Bacteroidaceae</taxon>
        <taxon>Bacteroides</taxon>
    </lineage>
</organism>
<proteinExistence type="predicted"/>
<name>A0ABN0BGR3_BACFG</name>
<dbReference type="EMBL" id="EQ973213">
    <property type="protein sequence ID" value="EFR52134.1"/>
    <property type="molecule type" value="Genomic_DNA"/>
</dbReference>
<protein>
    <submittedName>
        <fullName evidence="1">Uncharacterized protein</fullName>
    </submittedName>
</protein>